<gene>
    <name evidence="1" type="ORF">BACCAP_03962</name>
</gene>
<accession>A6P0F1</accession>
<dbReference type="EMBL" id="AAXG02000041">
    <property type="protein sequence ID" value="EDM98301.1"/>
    <property type="molecule type" value="Genomic_DNA"/>
</dbReference>
<keyword evidence="2" id="KW-1185">Reference proteome</keyword>
<evidence type="ECO:0000313" key="1">
    <source>
        <dbReference type="EMBL" id="EDM98301.1"/>
    </source>
</evidence>
<reference evidence="1 2" key="2">
    <citation type="submission" date="2007-06" db="EMBL/GenBank/DDBJ databases">
        <title>Draft genome sequence of Pseudoflavonifractor capillosus ATCC 29799.</title>
        <authorList>
            <person name="Sudarsanam P."/>
            <person name="Ley R."/>
            <person name="Guruge J."/>
            <person name="Turnbaugh P.J."/>
            <person name="Mahowald M."/>
            <person name="Liep D."/>
            <person name="Gordon J."/>
        </authorList>
    </citation>
    <scope>NUCLEOTIDE SEQUENCE [LARGE SCALE GENOMIC DNA]</scope>
    <source>
        <strain evidence="1 2">ATCC 29799</strain>
    </source>
</reference>
<dbReference type="AlphaFoldDB" id="A6P0F1"/>
<reference evidence="1 2" key="1">
    <citation type="submission" date="2007-04" db="EMBL/GenBank/DDBJ databases">
        <authorList>
            <person name="Fulton L."/>
            <person name="Clifton S."/>
            <person name="Fulton B."/>
            <person name="Xu J."/>
            <person name="Minx P."/>
            <person name="Pepin K.H."/>
            <person name="Johnson M."/>
            <person name="Thiruvilangam P."/>
            <person name="Bhonagiri V."/>
            <person name="Nash W.E."/>
            <person name="Mardis E.R."/>
            <person name="Wilson R.K."/>
        </authorList>
    </citation>
    <scope>NUCLEOTIDE SEQUENCE [LARGE SCALE GENOMIC DNA]</scope>
    <source>
        <strain evidence="1 2">ATCC 29799</strain>
    </source>
</reference>
<evidence type="ECO:0000313" key="2">
    <source>
        <dbReference type="Proteomes" id="UP000003639"/>
    </source>
</evidence>
<comment type="caution">
    <text evidence="1">The sequence shown here is derived from an EMBL/GenBank/DDBJ whole genome shotgun (WGS) entry which is preliminary data.</text>
</comment>
<dbReference type="STRING" id="411467.BACCAP_03962"/>
<protein>
    <submittedName>
        <fullName evidence="1">Uncharacterized protein</fullName>
    </submittedName>
</protein>
<dbReference type="RefSeq" id="WP_006574444.1">
    <property type="nucleotide sequence ID" value="NZ_AAXG02000041.1"/>
</dbReference>
<dbReference type="Proteomes" id="UP000003639">
    <property type="component" value="Unassembled WGS sequence"/>
</dbReference>
<name>A6P0F1_9FIRM</name>
<organism evidence="1 2">
    <name type="scientific">Pseudoflavonifractor capillosus ATCC 29799</name>
    <dbReference type="NCBI Taxonomy" id="411467"/>
    <lineage>
        <taxon>Bacteria</taxon>
        <taxon>Bacillati</taxon>
        <taxon>Bacillota</taxon>
        <taxon>Clostridia</taxon>
        <taxon>Eubacteriales</taxon>
        <taxon>Oscillospiraceae</taxon>
        <taxon>Pseudoflavonifractor</taxon>
    </lineage>
</organism>
<proteinExistence type="predicted"/>
<sequence>MMAKCVRCGCEFDVSSARRSIGRSYGAGTYDDYYPNGDVCASCATMEVSADVGTGEEIMELMGDSWDDD</sequence>